<evidence type="ECO:0000313" key="4">
    <source>
        <dbReference type="Proteomes" id="UP000263486"/>
    </source>
</evidence>
<dbReference type="InterPro" id="IPR041656">
    <property type="entry name" value="TPR_5"/>
</dbReference>
<organism evidence="3 4">
    <name type="scientific">Psychrilyobacter piezotolerans</name>
    <dbReference type="NCBI Taxonomy" id="2293438"/>
    <lineage>
        <taxon>Bacteria</taxon>
        <taxon>Fusobacteriati</taxon>
        <taxon>Fusobacteriota</taxon>
        <taxon>Fusobacteriia</taxon>
        <taxon>Fusobacteriales</taxon>
        <taxon>Fusobacteriaceae</taxon>
        <taxon>Psychrilyobacter</taxon>
    </lineage>
</organism>
<dbReference type="SUPFAM" id="SSF48452">
    <property type="entry name" value="TPR-like"/>
    <property type="match status" value="1"/>
</dbReference>
<dbReference type="Proteomes" id="UP000263486">
    <property type="component" value="Unassembled WGS sequence"/>
</dbReference>
<reference evidence="3 4" key="1">
    <citation type="submission" date="2018-08" db="EMBL/GenBank/DDBJ databases">
        <title>Draft genome sequence of Psychrilyobacter sp. strain SD5 isolated from Black Sea water.</title>
        <authorList>
            <person name="Yadav S."/>
            <person name="Villanueva L."/>
            <person name="Damste J.S.S."/>
        </authorList>
    </citation>
    <scope>NUCLEOTIDE SEQUENCE [LARGE SCALE GENOMIC DNA]</scope>
    <source>
        <strain evidence="3 4">SD5</strain>
    </source>
</reference>
<sequence>MKVSILKKVVELRKNGEKLKALETIKTYLKENPNDPIANYQCAWCYDTLEQEKEAIPYYLKAIENGLSSENLEGAYLGLGSTYRSIGEYKKSEEIFKKATNEFPDNKDFKVFYSMTLYNLGYHKKAMEILLKIISETSNDTKIKTYKDAILFYSDKLDQIF</sequence>
<evidence type="ECO:0000313" key="3">
    <source>
        <dbReference type="EMBL" id="REI40050.1"/>
    </source>
</evidence>
<name>A0ABX9KEZ3_9FUSO</name>
<dbReference type="RefSeq" id="WP_114643187.1">
    <property type="nucleotide sequence ID" value="NZ_JAACIO010000017.1"/>
</dbReference>
<proteinExistence type="predicted"/>
<evidence type="ECO:0000259" key="2">
    <source>
        <dbReference type="Pfam" id="PF12688"/>
    </source>
</evidence>
<comment type="caution">
    <text evidence="3">The sequence shown here is derived from an EMBL/GenBank/DDBJ whole genome shotgun (WGS) entry which is preliminary data.</text>
</comment>
<accession>A0ABX9KEZ3</accession>
<feature type="repeat" description="TPR" evidence="1">
    <location>
        <begin position="73"/>
        <end position="106"/>
    </location>
</feature>
<keyword evidence="1" id="KW-0802">TPR repeat</keyword>
<protein>
    <recommendedName>
        <fullName evidence="2">Tetratrico peptide repeat group 5 domain-containing protein</fullName>
    </recommendedName>
</protein>
<dbReference type="Pfam" id="PF12688">
    <property type="entry name" value="TPR_5"/>
    <property type="match status" value="1"/>
</dbReference>
<gene>
    <name evidence="3" type="ORF">DYH56_12370</name>
</gene>
<dbReference type="InterPro" id="IPR011990">
    <property type="entry name" value="TPR-like_helical_dom_sf"/>
</dbReference>
<evidence type="ECO:0000256" key="1">
    <source>
        <dbReference type="PROSITE-ProRule" id="PRU00339"/>
    </source>
</evidence>
<keyword evidence="4" id="KW-1185">Reference proteome</keyword>
<dbReference type="EMBL" id="QUAJ01000025">
    <property type="protein sequence ID" value="REI40050.1"/>
    <property type="molecule type" value="Genomic_DNA"/>
</dbReference>
<dbReference type="PROSITE" id="PS50005">
    <property type="entry name" value="TPR"/>
    <property type="match status" value="1"/>
</dbReference>
<feature type="domain" description="Tetratrico peptide repeat group 5" evidence="2">
    <location>
        <begin position="37"/>
        <end position="136"/>
    </location>
</feature>
<dbReference type="SMART" id="SM00028">
    <property type="entry name" value="TPR"/>
    <property type="match status" value="2"/>
</dbReference>
<dbReference type="Gene3D" id="1.25.40.10">
    <property type="entry name" value="Tetratricopeptide repeat domain"/>
    <property type="match status" value="1"/>
</dbReference>
<dbReference type="InterPro" id="IPR019734">
    <property type="entry name" value="TPR_rpt"/>
</dbReference>